<protein>
    <submittedName>
        <fullName evidence="1">Uncharacterized protein</fullName>
    </submittedName>
</protein>
<keyword evidence="2" id="KW-1185">Reference proteome</keyword>
<name>A0A0F6WBP9_9CAUD</name>
<gene>
    <name evidence="1" type="ORF">PHIM7_257</name>
</gene>
<evidence type="ECO:0000313" key="2">
    <source>
        <dbReference type="Proteomes" id="UP000221947"/>
    </source>
</evidence>
<dbReference type="EMBL" id="KR052480">
    <property type="protein sequence ID" value="AKF12802.1"/>
    <property type="molecule type" value="Genomic_DNA"/>
</dbReference>
<accession>A0A0F6WBP9</accession>
<dbReference type="Proteomes" id="UP000221947">
    <property type="component" value="Segment"/>
</dbReference>
<proteinExistence type="predicted"/>
<evidence type="ECO:0000313" key="1">
    <source>
        <dbReference type="EMBL" id="AKF12802.1"/>
    </source>
</evidence>
<sequence length="101" mass="11183">MKTKKVVTDAALDAFIASAQEQGAYIAESKVTNGCYAACGTFDLREALRRAFNAEGRPANCRNRLRDEGEHYPRSGCDHCRNGGLFGCPFEIERNVPRDLL</sequence>
<organism evidence="1 2">
    <name type="scientific">Sinorhizobium phage phiM7</name>
    <dbReference type="NCBI Taxonomy" id="1647403"/>
    <lineage>
        <taxon>Viruses</taxon>
        <taxon>Duplodnaviria</taxon>
        <taxon>Heunggongvirae</taxon>
        <taxon>Uroviricota</taxon>
        <taxon>Caudoviricetes</taxon>
        <taxon>Emdodecavirus</taxon>
        <taxon>Emdodecavirus M7</taxon>
    </lineage>
</organism>
<reference evidence="1 2" key="1">
    <citation type="submission" date="2015-04" db="EMBL/GenBank/DDBJ databases">
        <authorList>
            <person name="Schouten J.T."/>
            <person name="Crockett J.T."/>
            <person name="Hodson T.S."/>
            <person name="Hyde J.R."/>
            <person name="Smith T.A."/>
            <person name="Merrill B.D."/>
            <person name="Crook M.B."/>
            <person name="Griffitts J.S."/>
            <person name="Burnett S.H."/>
            <person name="Grose J.H."/>
            <person name="Breakwell D.P."/>
        </authorList>
    </citation>
    <scope>NUCLEOTIDE SEQUENCE [LARGE SCALE GENOMIC DNA]</scope>
</reference>